<dbReference type="Gene3D" id="3.30.70.3090">
    <property type="entry name" value="ORF SCO4226, nickel-binding ferredoxin-like monomer"/>
    <property type="match status" value="1"/>
</dbReference>
<gene>
    <name evidence="1" type="ORF">DU505_10890</name>
</gene>
<name>A0A368TXV5_9GAMM</name>
<dbReference type="RefSeq" id="WP_114479005.1">
    <property type="nucleotide sequence ID" value="NZ_QPII01000006.1"/>
</dbReference>
<dbReference type="OrthoDB" id="9800027at2"/>
<dbReference type="AlphaFoldDB" id="A0A368TXV5"/>
<reference evidence="1 2" key="1">
    <citation type="submission" date="2018-07" db="EMBL/GenBank/DDBJ databases">
        <title>Halomonas montanilacus sp. nov., isolated from Lake Pengyan on Tibetan Plateau.</title>
        <authorList>
            <person name="Lu H."/>
            <person name="Xing P."/>
            <person name="Wu Q."/>
        </authorList>
    </citation>
    <scope>NUCLEOTIDE SEQUENCE [LARGE SCALE GENOMIC DNA]</scope>
    <source>
        <strain evidence="1 2">PYC7W</strain>
    </source>
</reference>
<keyword evidence="2" id="KW-1185">Reference proteome</keyword>
<dbReference type="Proteomes" id="UP000252405">
    <property type="component" value="Unassembled WGS sequence"/>
</dbReference>
<proteinExistence type="predicted"/>
<sequence>MIDVFLERGFDRPLESQLVSSLSLAAQPCFDLHRIHWQESLLARDGRRLVCHFVAPDTESARIGLRQAGADVSSLWGGRVYDAPELKATDLANVNVMVERHFAAPVTFEAIQALEDAGSACLHNHQVRFLRTFFSLDRQRMCCLYHAPDAESVRLAQRQAGMPVTRTWAFQRVAPAADSTPQP</sequence>
<comment type="caution">
    <text evidence="1">The sequence shown here is derived from an EMBL/GenBank/DDBJ whole genome shotgun (WGS) entry which is preliminary data.</text>
</comment>
<dbReference type="InterPro" id="IPR042557">
    <property type="entry name" value="SCO4226"/>
</dbReference>
<accession>A0A368TXV5</accession>
<dbReference type="EMBL" id="QPII01000006">
    <property type="protein sequence ID" value="RCV89528.1"/>
    <property type="molecule type" value="Genomic_DNA"/>
</dbReference>
<organism evidence="1 2">
    <name type="scientific">Billgrantia montanilacus</name>
    <dbReference type="NCBI Taxonomy" id="2282305"/>
    <lineage>
        <taxon>Bacteria</taxon>
        <taxon>Pseudomonadati</taxon>
        <taxon>Pseudomonadota</taxon>
        <taxon>Gammaproteobacteria</taxon>
        <taxon>Oceanospirillales</taxon>
        <taxon>Halomonadaceae</taxon>
        <taxon>Billgrantia</taxon>
    </lineage>
</organism>
<dbReference type="InterPro" id="IPR025336">
    <property type="entry name" value="SCO4226-like"/>
</dbReference>
<dbReference type="Pfam" id="PF14026">
    <property type="entry name" value="SCO4226-like"/>
    <property type="match status" value="1"/>
</dbReference>
<evidence type="ECO:0000313" key="2">
    <source>
        <dbReference type="Proteomes" id="UP000252405"/>
    </source>
</evidence>
<evidence type="ECO:0000313" key="1">
    <source>
        <dbReference type="EMBL" id="RCV89528.1"/>
    </source>
</evidence>
<protein>
    <submittedName>
        <fullName evidence="1">DUF4242 domain-containing protein</fullName>
    </submittedName>
</protein>